<dbReference type="EMBL" id="CP066775">
    <property type="protein sequence ID" value="QQL48902.1"/>
    <property type="molecule type" value="Genomic_DNA"/>
</dbReference>
<evidence type="ECO:0000313" key="4">
    <source>
        <dbReference type="Proteomes" id="UP000429232"/>
    </source>
</evidence>
<feature type="domain" description="Lantibiotic dehydratase N-terminal" evidence="1">
    <location>
        <begin position="34"/>
        <end position="641"/>
    </location>
</feature>
<dbReference type="RefSeq" id="WP_157525603.1">
    <property type="nucleotide sequence ID" value="NZ_CP066775.1"/>
</dbReference>
<organism evidence="3 4">
    <name type="scientific">Mucilaginibacter ginkgonis</name>
    <dbReference type="NCBI Taxonomy" id="2682091"/>
    <lineage>
        <taxon>Bacteria</taxon>
        <taxon>Pseudomonadati</taxon>
        <taxon>Bacteroidota</taxon>
        <taxon>Sphingobacteriia</taxon>
        <taxon>Sphingobacteriales</taxon>
        <taxon>Sphingobacteriaceae</taxon>
        <taxon>Mucilaginibacter</taxon>
    </lineage>
</organism>
<dbReference type="InterPro" id="IPR006827">
    <property type="entry name" value="Lant_deHydtase_N"/>
</dbReference>
<protein>
    <submittedName>
        <fullName evidence="3">Lantibiotic dehydratase</fullName>
    </submittedName>
</protein>
<dbReference type="InterPro" id="IPR023809">
    <property type="entry name" value="Thiopep_bacteriocin_synth_dom"/>
</dbReference>
<dbReference type="KEGG" id="mgik:GO620_012020"/>
<dbReference type="Pfam" id="PF14028">
    <property type="entry name" value="Lant_dehydr_C"/>
    <property type="match status" value="1"/>
</dbReference>
<accession>A0A6I4HZY9</accession>
<gene>
    <name evidence="3" type="ORF">GO620_012020</name>
</gene>
<feature type="domain" description="Thiopeptide-type bacteriocin biosynthesis" evidence="2">
    <location>
        <begin position="711"/>
        <end position="970"/>
    </location>
</feature>
<dbReference type="NCBIfam" id="TIGR03891">
    <property type="entry name" value="thiopep_ocin"/>
    <property type="match status" value="1"/>
</dbReference>
<evidence type="ECO:0000259" key="2">
    <source>
        <dbReference type="Pfam" id="PF14028"/>
    </source>
</evidence>
<keyword evidence="4" id="KW-1185">Reference proteome</keyword>
<name>A0A6I4HZY9_9SPHI</name>
<dbReference type="Pfam" id="PF04738">
    <property type="entry name" value="Lant_dehydr_N"/>
    <property type="match status" value="1"/>
</dbReference>
<evidence type="ECO:0000259" key="1">
    <source>
        <dbReference type="Pfam" id="PF04738"/>
    </source>
</evidence>
<reference evidence="3 4" key="1">
    <citation type="submission" date="2020-12" db="EMBL/GenBank/DDBJ databases">
        <title>HMF7856_wgs.fasta genome submission.</title>
        <authorList>
            <person name="Kang H."/>
            <person name="Kim H."/>
            <person name="Joh K."/>
        </authorList>
    </citation>
    <scope>NUCLEOTIDE SEQUENCE [LARGE SCALE GENOMIC DNA]</scope>
    <source>
        <strain evidence="3 4">HMF7856</strain>
    </source>
</reference>
<sequence>MSLRFLPHVILRCPGSSYLGYKPNDLSGLSNNRHFLAALYLSNPQYFGILKRKDFNPDQLADKEALTLQNYYNRFCFRVTPFGAFASFTILNWTDDPTHEIIRLSSPNLHLLPDQHYRQSLLKLAGNGQLCVNATLYKQGRSFRFVKTELPQDGTAYKYSLTTFDADKLLSGLIKNFRHSVFTNDDVISKLQKATDCNEDDAVNYINYLVESGIVQDNILPATLHNTGISSRQDVLYSDVERMIDAEKQMHAAVDNVLEGQAIFYTNLQRYTADGLSTNYQQKLKDAVKALQALVLYEPHKLLSDFATAFEKRYERMAMPLLQVLDPVTGIAYGNNAQDEIPALLKDIDFAKLKQQQTNIQWTATHKLLLQKMASAHGKPIFITDEDIASLEARNEKQVPLPPSTALLFTIADGQIGIDTFGGVSANGLVGRFTLLDDQIFTAAKSVADKEEALHPEVIFAEINHLMDSHTDNINRRRTVYNYEICINTFPSPGVQQIYLEDLYISIKQSEVVLYSLTKKKRIIPRFSSAYNHQRNDLNIFRFLADLQYQNVRYDFSFSLEKFFPNLDYYPGVFFNDIRLSPAKWRLDKDIITSLTANSIETNLHGLKAYRTAHLVPTTITLGEADKRLYFDLGVETQAKLFLSNLKALNSATIEEFSLPASTQTTCDGKLMINQFVAFLANSETVYKGIANPLVNIKKETTRDFAPGSDWLFVKIYCSPLVADEIIARTLAPFMRKLTMQQADKWFFVRYYEGGHHIRLRIHLKNDEVHNTLDKVNAALCTHIDSGAITSLTVDTYKRELERYSGDIIAGVETLFYKSSIVVAAYLRSLDANAAIYPYYLFGFSSVLSMIDIYCPDLTDQIAFVETVTDNFLLEYGNQKELRIDLDKKYRALSRELLYLKPAEVYERLRLTKKQLQFETCFEAVLNNLTCDSNERRKQLVADIIHMHLNRIFAQNQRDHEMVIYYCLNKKLRSDLAKSKQAKP</sequence>
<proteinExistence type="predicted"/>
<dbReference type="AlphaFoldDB" id="A0A6I4HZY9"/>
<dbReference type="Proteomes" id="UP000429232">
    <property type="component" value="Chromosome"/>
</dbReference>
<evidence type="ECO:0000313" key="3">
    <source>
        <dbReference type="EMBL" id="QQL48902.1"/>
    </source>
</evidence>